<protein>
    <submittedName>
        <fullName evidence="1">Uncharacterized protein</fullName>
    </submittedName>
</protein>
<name>A0A1R0GPH7_9FUNG</name>
<comment type="caution">
    <text evidence="1">The sequence shown here is derived from an EMBL/GenBank/DDBJ whole genome shotgun (WGS) entry which is preliminary data.</text>
</comment>
<dbReference type="EMBL" id="LSSL01005481">
    <property type="protein sequence ID" value="OLY78811.1"/>
    <property type="molecule type" value="Genomic_DNA"/>
</dbReference>
<sequence length="101" mass="11063">MLEITSFSNSKGKIISSVILVTTSPQLTEIIFIGVFRGSEAILREVANILSIIEFPAPKSINIGISCLFTAAIKYHKVPTSNSPSSLILDHNIQQAWFKTD</sequence>
<accession>A0A1R0GPH7</accession>
<evidence type="ECO:0000313" key="1">
    <source>
        <dbReference type="EMBL" id="OLY78811.1"/>
    </source>
</evidence>
<keyword evidence="2" id="KW-1185">Reference proteome</keyword>
<dbReference type="Proteomes" id="UP000187455">
    <property type="component" value="Unassembled WGS sequence"/>
</dbReference>
<evidence type="ECO:0000313" key="2">
    <source>
        <dbReference type="Proteomes" id="UP000187455"/>
    </source>
</evidence>
<dbReference type="AlphaFoldDB" id="A0A1R0GPH7"/>
<gene>
    <name evidence="1" type="ORF">AYI68_g7133</name>
</gene>
<proteinExistence type="predicted"/>
<reference evidence="1 2" key="1">
    <citation type="journal article" date="2016" name="Mol. Biol. Evol.">
        <title>Genome-Wide Survey of Gut Fungi (Harpellales) Reveals the First Horizontally Transferred Ubiquitin Gene from a Mosquito Host.</title>
        <authorList>
            <person name="Wang Y."/>
            <person name="White M.M."/>
            <person name="Kvist S."/>
            <person name="Moncalvo J.M."/>
        </authorList>
    </citation>
    <scope>NUCLEOTIDE SEQUENCE [LARGE SCALE GENOMIC DNA]</scope>
    <source>
        <strain evidence="1 2">ALG-7-W6</strain>
    </source>
</reference>
<organism evidence="1 2">
    <name type="scientific">Smittium mucronatum</name>
    <dbReference type="NCBI Taxonomy" id="133383"/>
    <lineage>
        <taxon>Eukaryota</taxon>
        <taxon>Fungi</taxon>
        <taxon>Fungi incertae sedis</taxon>
        <taxon>Zoopagomycota</taxon>
        <taxon>Kickxellomycotina</taxon>
        <taxon>Harpellomycetes</taxon>
        <taxon>Harpellales</taxon>
        <taxon>Legeriomycetaceae</taxon>
        <taxon>Smittium</taxon>
    </lineage>
</organism>
<dbReference type="OrthoDB" id="10493287at2759"/>